<comment type="caution">
    <text evidence="3">The sequence shown here is derived from an EMBL/GenBank/DDBJ whole genome shotgun (WGS) entry which is preliminary data.</text>
</comment>
<name>A0AAP7FTZ6_9PSED</name>
<feature type="signal peptide" evidence="2">
    <location>
        <begin position="1"/>
        <end position="24"/>
    </location>
</feature>
<evidence type="ECO:0000313" key="4">
    <source>
        <dbReference type="Proteomes" id="UP000077242"/>
    </source>
</evidence>
<dbReference type="RefSeq" id="WP_016714145.1">
    <property type="nucleotide sequence ID" value="NZ_CP022562.1"/>
</dbReference>
<proteinExistence type="predicted"/>
<dbReference type="AlphaFoldDB" id="A0AAP7FTZ6"/>
<dbReference type="EMBL" id="LSTU01000002">
    <property type="protein sequence ID" value="OAH57277.1"/>
    <property type="molecule type" value="Genomic_DNA"/>
</dbReference>
<feature type="region of interest" description="Disordered" evidence="1">
    <location>
        <begin position="225"/>
        <end position="305"/>
    </location>
</feature>
<dbReference type="GeneID" id="49868622"/>
<feature type="compositionally biased region" description="Polar residues" evidence="1">
    <location>
        <begin position="332"/>
        <end position="342"/>
    </location>
</feature>
<accession>A0AAP7FTZ6</accession>
<evidence type="ECO:0000256" key="1">
    <source>
        <dbReference type="SAM" id="MobiDB-lite"/>
    </source>
</evidence>
<protein>
    <submittedName>
        <fullName evidence="3">Heme utilization protein</fullName>
    </submittedName>
</protein>
<dbReference type="Proteomes" id="UP000077242">
    <property type="component" value="Unassembled WGS sequence"/>
</dbReference>
<keyword evidence="2" id="KW-0732">Signal</keyword>
<sequence length="483" mass="49089">MKPSMAIKPLVFAIAAVMAVAVQAGQNDRRNDHHNGHHNNGHHTPPPTKIPVYATANAWDTQTSTDNRISNQGTINEAEMNQSGEGSSGNVGINVAAGNGNQQDNAAAIANAGSESSLDNSFVFGMASATADVVQTSDNNRVDNYSTQSSAVMSGSASGAEGNIGINIAGGDLNQQKNTMAIANTGAPLGNATATASAEQDGPGLVVNNSADRTYRVDTITITTSASGSSSRDGTFNSTDDRSSSSSFSVAGSQSASSSGSSGWNSSGSKSSNASGSSSMSASGSNGWNASGSASGSNSSSSSASLNASLDAAANATRTFTTDDGRRERTRSSTFDGSLSASLDVSVDKSHESAYDSSFEKAFDSSYDKTRQSSYDKSKDSSYTKSHDSSYENASASAFEKSGEKSKQSSNDVSKSYSESSAYDLSNTVSFQVLTPTGWANPVTNTATLSGSVNGGSGNLGVNVAAGVGNQQSNSLAISNTSF</sequence>
<feature type="region of interest" description="Disordered" evidence="1">
    <location>
        <begin position="370"/>
        <end position="415"/>
    </location>
</feature>
<feature type="compositionally biased region" description="Low complexity" evidence="1">
    <location>
        <begin position="244"/>
        <end position="305"/>
    </location>
</feature>
<evidence type="ECO:0000313" key="3">
    <source>
        <dbReference type="EMBL" id="OAH57277.1"/>
    </source>
</evidence>
<feature type="compositionally biased region" description="Low complexity" evidence="1">
    <location>
        <begin position="225"/>
        <end position="235"/>
    </location>
</feature>
<gene>
    <name evidence="3" type="ORF">AYJ70_04105</name>
</gene>
<feature type="region of interest" description="Disordered" evidence="1">
    <location>
        <begin position="317"/>
        <end position="342"/>
    </location>
</feature>
<evidence type="ECO:0000256" key="2">
    <source>
        <dbReference type="SAM" id="SignalP"/>
    </source>
</evidence>
<feature type="compositionally biased region" description="Basic and acidic residues" evidence="1">
    <location>
        <begin position="321"/>
        <end position="331"/>
    </location>
</feature>
<feature type="chain" id="PRO_5043024633" evidence="2">
    <location>
        <begin position="25"/>
        <end position="483"/>
    </location>
</feature>
<reference evidence="4" key="1">
    <citation type="submission" date="2016-02" db="EMBL/GenBank/DDBJ databases">
        <title>Dietzia cinnamea strain CD11_5 genome sequencing and assembly.</title>
        <authorList>
            <person name="Kaur G."/>
            <person name="Nair G.R."/>
            <person name="Mayilraj S."/>
        </authorList>
    </citation>
    <scope>NUCLEOTIDE SEQUENCE [LARGE SCALE GENOMIC DNA]</scope>
    <source>
        <strain evidence="4">CD10_2</strain>
    </source>
</reference>
<feature type="compositionally biased region" description="Basic and acidic residues" evidence="1">
    <location>
        <begin position="370"/>
        <end position="390"/>
    </location>
</feature>
<feature type="region of interest" description="Disordered" evidence="1">
    <location>
        <begin position="28"/>
        <end position="49"/>
    </location>
</feature>
<organism evidence="3 4">
    <name type="scientific">Pseudomonas monteilii</name>
    <dbReference type="NCBI Taxonomy" id="76759"/>
    <lineage>
        <taxon>Bacteria</taxon>
        <taxon>Pseudomonadati</taxon>
        <taxon>Pseudomonadota</taxon>
        <taxon>Gammaproteobacteria</taxon>
        <taxon>Pseudomonadales</taxon>
        <taxon>Pseudomonadaceae</taxon>
        <taxon>Pseudomonas</taxon>
    </lineage>
</organism>